<feature type="domain" description="NACHT conflict system C-terminal helical" evidence="2">
    <location>
        <begin position="428"/>
        <end position="505"/>
    </location>
</feature>
<dbReference type="Pfam" id="PF22727">
    <property type="entry name" value="NCH2"/>
    <property type="match status" value="1"/>
</dbReference>
<dbReference type="PANTHER" id="PTHR46844:SF1">
    <property type="entry name" value="SLR5058 PROTEIN"/>
    <property type="match status" value="1"/>
</dbReference>
<evidence type="ECO:0008006" key="4">
    <source>
        <dbReference type="Google" id="ProtNLM"/>
    </source>
</evidence>
<dbReference type="EMBL" id="CACVAX010000022">
    <property type="protein sequence ID" value="CAA6809316.1"/>
    <property type="molecule type" value="Genomic_DNA"/>
</dbReference>
<organism evidence="3">
    <name type="scientific">uncultured Sulfurovum sp</name>
    <dbReference type="NCBI Taxonomy" id="269237"/>
    <lineage>
        <taxon>Bacteria</taxon>
        <taxon>Pseudomonadati</taxon>
        <taxon>Campylobacterota</taxon>
        <taxon>Epsilonproteobacteria</taxon>
        <taxon>Campylobacterales</taxon>
        <taxon>Sulfurovaceae</taxon>
        <taxon>Sulfurovum</taxon>
        <taxon>environmental samples</taxon>
    </lineage>
</organism>
<evidence type="ECO:0000313" key="3">
    <source>
        <dbReference type="EMBL" id="CAA6809316.1"/>
    </source>
</evidence>
<dbReference type="InterPro" id="IPR027417">
    <property type="entry name" value="P-loop_NTPase"/>
</dbReference>
<dbReference type="PANTHER" id="PTHR46844">
    <property type="entry name" value="SLR5058 PROTEIN"/>
    <property type="match status" value="1"/>
</dbReference>
<gene>
    <name evidence="3" type="ORF">HELGO_WM16020</name>
</gene>
<dbReference type="Gene3D" id="3.40.50.300">
    <property type="entry name" value="P-loop containing nucleotide triphosphate hydrolases"/>
    <property type="match status" value="1"/>
</dbReference>
<sequence length="507" mass="60158">MRGELYNEFDIVVYIALREWKEDGLESIIKKIYFEEKHKDEAIEIHQSKTLFLFDGYDELSETSLLHGAIKKYNLKNYIITSRPYGYRKSDFDVHEVFETIGFTDENVASYIDKFFEEQNHKTNLQNFLKQNINIRHLAYIPLMLEIICSIWREKAKSNQSFLSPMTMTELYSEVIDNLLSTYARKKGYEEVYKRRYRKQIVTYFGSIAFEALKNQTIIIDGEVLENSLANIETEDEDNFLEKNILYTGLLKSNNKYQDPWKNSYQFPHLTFQEYFSARYIVDWNLLETELINHVLEPHWREVFILTISMLDDVDTFMKSIKLQIDKLLEKNIEFQKLLKWAYSVSSVVDGFSDKTIARSFFHTLVYAHTYAEIHQTWDTSELIHEHPTSRVYGINKVNRSWGKLYDMSWGLSSMLSPELQKVVINSNLAQKLSDRWVNDVKNTMFQSYRVQYANNKFKTRNLYPILEQLNSYYYGNELMIDCLNSQCNISSKVRCEIYDSLLLPIK</sequence>
<dbReference type="InterPro" id="IPR054501">
    <property type="entry name" value="NCH2"/>
</dbReference>
<accession>A0A6S6T363</accession>
<dbReference type="InterPro" id="IPR007111">
    <property type="entry name" value="NACHT_NTPase"/>
</dbReference>
<evidence type="ECO:0000259" key="2">
    <source>
        <dbReference type="Pfam" id="PF22727"/>
    </source>
</evidence>
<dbReference type="AlphaFoldDB" id="A0A6S6T363"/>
<reference evidence="3" key="1">
    <citation type="submission" date="2020-01" db="EMBL/GenBank/DDBJ databases">
        <authorList>
            <person name="Meier V. D."/>
            <person name="Meier V D."/>
        </authorList>
    </citation>
    <scope>NUCLEOTIDE SEQUENCE</scope>
    <source>
        <strain evidence="3">HLG_WM_MAG_04</strain>
    </source>
</reference>
<name>A0A6S6T363_9BACT</name>
<feature type="domain" description="NACHT" evidence="1">
    <location>
        <begin position="3"/>
        <end position="118"/>
    </location>
</feature>
<proteinExistence type="predicted"/>
<evidence type="ECO:0000259" key="1">
    <source>
        <dbReference type="Pfam" id="PF05729"/>
    </source>
</evidence>
<dbReference type="Pfam" id="PF05729">
    <property type="entry name" value="NACHT"/>
    <property type="match status" value="1"/>
</dbReference>
<protein>
    <recommendedName>
        <fullName evidence="4">NACHT domain-containing protein</fullName>
    </recommendedName>
</protein>